<evidence type="ECO:0000256" key="1">
    <source>
        <dbReference type="ARBA" id="ARBA00000439"/>
    </source>
</evidence>
<dbReference type="InterPro" id="IPR017853">
    <property type="entry name" value="GH"/>
</dbReference>
<feature type="compositionally biased region" description="Low complexity" evidence="10">
    <location>
        <begin position="179"/>
        <end position="189"/>
    </location>
</feature>
<keyword evidence="6 12" id="KW-0808">Transferase</keyword>
<dbReference type="STRING" id="1035195.HMPREF9997_01846"/>
<sequence>MLSRAAKHKVAIYTDVTYTDASAALAALADTYGIATSYWSADGDHITVSDDTLLKTLRALDVHVDPTEESCRAAIQHFHDEAFARPLPPCVVAIQGDAHHINVHVHDGATADVTLTLEDGSQRSIQQVENWAEPRTIDGITWGEATFVLPEDLPLGWHTLHLHSVDGGSEDTDGDAGDAGDAAGADNQGVEPLTASCDVVITPRRLSTADRYVEHPVGGVMAQLYSVRSEESWGIGDFHDLAELARITAEHAHADFLLINPLHAAEPFPPIEDSPYLPTTRRFINPLYIHVESIPEYADLDSETRGRIDALAAPLKDSNHSPDYIRRDPIYSAKLYALRKIHALPRSPERDAAYQDYLAHEGHGLDDFARWCAAQENRDDDATIDFYRWLQWICDQQFHAASTAAYDAGMSIGIMADLAVGVHPAGADATNLAGVLAPGASVGAPADGYNQNGQDWSQPPWHPRKLAEAGYRPWRDMLRTVLRHSGGIRVDHILGLFRLWWIPRGQSPLTGTYVYYDYNALVGILALEAEHAGAVVIGEDLGTFEQWVQDVLAARGIMGTSILWFERSPSVDGPRHQDEYRSLALSSVTTHDLPPTAGYLYGEHIALRDRLGLLIRDTETENSEDLAWQNRILARIGEYGLFDGTALDGHDFDGAARDERGDITDLLVAMHRYIAGTPSALTCASLVDMVGDIKAQNQPGTTHDLYPNWCIPLCDAANTPILIHDLPALPLFRAVAEASRRR</sequence>
<evidence type="ECO:0000256" key="6">
    <source>
        <dbReference type="ARBA" id="ARBA00022679"/>
    </source>
</evidence>
<evidence type="ECO:0000256" key="3">
    <source>
        <dbReference type="ARBA" id="ARBA00012560"/>
    </source>
</evidence>
<dbReference type="eggNOG" id="COG1640">
    <property type="taxonomic scope" value="Bacteria"/>
</dbReference>
<name>L1MEB1_9CORY</name>
<dbReference type="PATRIC" id="fig|1035195.3.peg.1670"/>
<dbReference type="PANTHER" id="PTHR32438:SF5">
    <property type="entry name" value="4-ALPHA-GLUCANOTRANSFERASE DPE1, CHLOROPLASTIC_AMYLOPLASTIC"/>
    <property type="match status" value="1"/>
</dbReference>
<reference evidence="12 13" key="1">
    <citation type="submission" date="2012-05" db="EMBL/GenBank/DDBJ databases">
        <authorList>
            <person name="Weinstock G."/>
            <person name="Sodergren E."/>
            <person name="Lobos E.A."/>
            <person name="Fulton L."/>
            <person name="Fulton R."/>
            <person name="Courtney L."/>
            <person name="Fronick C."/>
            <person name="O'Laughlin M."/>
            <person name="Godfrey J."/>
            <person name="Wilson R.M."/>
            <person name="Miner T."/>
            <person name="Farmer C."/>
            <person name="Delehaunty K."/>
            <person name="Cordes M."/>
            <person name="Minx P."/>
            <person name="Tomlinson C."/>
            <person name="Chen J."/>
            <person name="Wollam A."/>
            <person name="Pepin K.H."/>
            <person name="Bhonagiri V."/>
            <person name="Zhang X."/>
            <person name="Suruliraj S."/>
            <person name="Warren W."/>
            <person name="Mitreva M."/>
            <person name="Mardis E.R."/>
            <person name="Wilson R.K."/>
        </authorList>
    </citation>
    <scope>NUCLEOTIDE SEQUENCE [LARGE SCALE GENOMIC DNA]</scope>
    <source>
        <strain evidence="12 13">F0235</strain>
    </source>
</reference>
<evidence type="ECO:0000256" key="8">
    <source>
        <dbReference type="ARBA" id="ARBA00031423"/>
    </source>
</evidence>
<dbReference type="EC" id="2.4.1.25" evidence="3"/>
<dbReference type="PANTHER" id="PTHR32438">
    <property type="entry name" value="4-ALPHA-GLUCANOTRANSFERASE DPE1, CHLOROPLASTIC/AMYLOPLASTIC"/>
    <property type="match status" value="1"/>
</dbReference>
<keyword evidence="5" id="KW-0328">Glycosyltransferase</keyword>
<protein>
    <recommendedName>
        <fullName evidence="4">4-alpha-glucanotransferase</fullName>
        <ecNumber evidence="3">2.4.1.25</ecNumber>
    </recommendedName>
    <alternativeName>
        <fullName evidence="8">Amylomaltase</fullName>
    </alternativeName>
    <alternativeName>
        <fullName evidence="9">Disproportionating enzyme</fullName>
    </alternativeName>
</protein>
<dbReference type="InterPro" id="IPR003385">
    <property type="entry name" value="Glyco_hydro_77"/>
</dbReference>
<dbReference type="GO" id="GO:0005975">
    <property type="term" value="P:carbohydrate metabolic process"/>
    <property type="evidence" value="ECO:0007669"/>
    <property type="project" value="InterPro"/>
</dbReference>
<keyword evidence="13" id="KW-1185">Reference proteome</keyword>
<evidence type="ECO:0000256" key="9">
    <source>
        <dbReference type="ARBA" id="ARBA00031501"/>
    </source>
</evidence>
<dbReference type="AlphaFoldDB" id="L1MEB1"/>
<evidence type="ECO:0000256" key="4">
    <source>
        <dbReference type="ARBA" id="ARBA00020295"/>
    </source>
</evidence>
<dbReference type="EMBL" id="AMEM01000024">
    <property type="protein sequence ID" value="EKX89375.1"/>
    <property type="molecule type" value="Genomic_DNA"/>
</dbReference>
<dbReference type="SUPFAM" id="SSF51445">
    <property type="entry name" value="(Trans)glycosidases"/>
    <property type="match status" value="1"/>
</dbReference>
<dbReference type="GO" id="GO:0004134">
    <property type="term" value="F:4-alpha-glucanotransferase activity"/>
    <property type="evidence" value="ECO:0007669"/>
    <property type="project" value="UniProtKB-EC"/>
</dbReference>
<dbReference type="Proteomes" id="UP000010445">
    <property type="component" value="Unassembled WGS sequence"/>
</dbReference>
<evidence type="ECO:0000256" key="10">
    <source>
        <dbReference type="SAM" id="MobiDB-lite"/>
    </source>
</evidence>
<evidence type="ECO:0000256" key="5">
    <source>
        <dbReference type="ARBA" id="ARBA00022676"/>
    </source>
</evidence>
<accession>L1MEB1</accession>
<evidence type="ECO:0000313" key="12">
    <source>
        <dbReference type="EMBL" id="EKX89375.1"/>
    </source>
</evidence>
<evidence type="ECO:0000256" key="7">
    <source>
        <dbReference type="ARBA" id="ARBA00023277"/>
    </source>
</evidence>
<keyword evidence="7" id="KW-0119">Carbohydrate metabolism</keyword>
<feature type="compositionally biased region" description="Acidic residues" evidence="10">
    <location>
        <begin position="168"/>
        <end position="178"/>
    </location>
</feature>
<evidence type="ECO:0000313" key="13">
    <source>
        <dbReference type="Proteomes" id="UP000010445"/>
    </source>
</evidence>
<dbReference type="OrthoDB" id="9811841at2"/>
<dbReference type="InterPro" id="IPR048458">
    <property type="entry name" value="MalQ_N"/>
</dbReference>
<organism evidence="12 13">
    <name type="scientific">Corynebacterium durum F0235</name>
    <dbReference type="NCBI Taxonomy" id="1035195"/>
    <lineage>
        <taxon>Bacteria</taxon>
        <taxon>Bacillati</taxon>
        <taxon>Actinomycetota</taxon>
        <taxon>Actinomycetes</taxon>
        <taxon>Mycobacteriales</taxon>
        <taxon>Corynebacteriaceae</taxon>
        <taxon>Corynebacterium</taxon>
    </lineage>
</organism>
<dbReference type="Pfam" id="PF21226">
    <property type="entry name" value="MalQ_N"/>
    <property type="match status" value="1"/>
</dbReference>
<feature type="domain" description="MalQ N-terminal beta-sandwich" evidence="11">
    <location>
        <begin position="87"/>
        <end position="167"/>
    </location>
</feature>
<comment type="similarity">
    <text evidence="2">Belongs to the disproportionating enzyme family.</text>
</comment>
<comment type="caution">
    <text evidence="12">The sequence shown here is derived from an EMBL/GenBank/DDBJ whole genome shotgun (WGS) entry which is preliminary data.</text>
</comment>
<evidence type="ECO:0000259" key="11">
    <source>
        <dbReference type="Pfam" id="PF21226"/>
    </source>
</evidence>
<feature type="region of interest" description="Disordered" evidence="10">
    <location>
        <begin position="166"/>
        <end position="189"/>
    </location>
</feature>
<dbReference type="Pfam" id="PF02446">
    <property type="entry name" value="Glyco_hydro_77"/>
    <property type="match status" value="1"/>
</dbReference>
<evidence type="ECO:0000256" key="2">
    <source>
        <dbReference type="ARBA" id="ARBA00005684"/>
    </source>
</evidence>
<comment type="catalytic activity">
    <reaction evidence="1">
        <text>Transfers a segment of a (1-&gt;4)-alpha-D-glucan to a new position in an acceptor, which may be glucose or a (1-&gt;4)-alpha-D-glucan.</text>
        <dbReference type="EC" id="2.4.1.25"/>
    </reaction>
</comment>
<dbReference type="HOGENOM" id="CLU_022072_1_0_11"/>
<dbReference type="Gene3D" id="3.20.20.80">
    <property type="entry name" value="Glycosidases"/>
    <property type="match status" value="1"/>
</dbReference>
<proteinExistence type="inferred from homology"/>
<gene>
    <name evidence="12" type="ORF">HMPREF9997_01846</name>
</gene>